<evidence type="ECO:0000313" key="3">
    <source>
        <dbReference type="EMBL" id="SVE11220.1"/>
    </source>
</evidence>
<feature type="coiled-coil region" evidence="1">
    <location>
        <begin position="158"/>
        <end position="218"/>
    </location>
</feature>
<keyword evidence="1" id="KW-0175">Coiled coil</keyword>
<gene>
    <name evidence="3" type="ORF">METZ01_LOCUS464074</name>
</gene>
<dbReference type="EMBL" id="UINC01194905">
    <property type="protein sequence ID" value="SVE11220.1"/>
    <property type="molecule type" value="Genomic_DNA"/>
</dbReference>
<proteinExistence type="predicted"/>
<evidence type="ECO:0000256" key="1">
    <source>
        <dbReference type="SAM" id="Coils"/>
    </source>
</evidence>
<accession>A0A383AUL8</accession>
<organism evidence="3">
    <name type="scientific">marine metagenome</name>
    <dbReference type="NCBI Taxonomy" id="408172"/>
    <lineage>
        <taxon>unclassified sequences</taxon>
        <taxon>metagenomes</taxon>
        <taxon>ecological metagenomes</taxon>
    </lineage>
</organism>
<feature type="non-terminal residue" evidence="3">
    <location>
        <position position="236"/>
    </location>
</feature>
<feature type="region of interest" description="Disordered" evidence="2">
    <location>
        <begin position="69"/>
        <end position="112"/>
    </location>
</feature>
<feature type="compositionally biased region" description="Polar residues" evidence="2">
    <location>
        <begin position="92"/>
        <end position="111"/>
    </location>
</feature>
<dbReference type="AlphaFoldDB" id="A0A383AUL8"/>
<evidence type="ECO:0000256" key="2">
    <source>
        <dbReference type="SAM" id="MobiDB-lite"/>
    </source>
</evidence>
<feature type="compositionally biased region" description="Polar residues" evidence="2">
    <location>
        <begin position="69"/>
        <end position="80"/>
    </location>
</feature>
<evidence type="ECO:0008006" key="4">
    <source>
        <dbReference type="Google" id="ProtNLM"/>
    </source>
</evidence>
<protein>
    <recommendedName>
        <fullName evidence="4">Flagellar M-ring C-terminal domain-containing protein</fullName>
    </recommendedName>
</protein>
<reference evidence="3" key="1">
    <citation type="submission" date="2018-05" db="EMBL/GenBank/DDBJ databases">
        <authorList>
            <person name="Lanie J.A."/>
            <person name="Ng W.-L."/>
            <person name="Kazmierczak K.M."/>
            <person name="Andrzejewski T.M."/>
            <person name="Davidsen T.M."/>
            <person name="Wayne K.J."/>
            <person name="Tettelin H."/>
            <person name="Glass J.I."/>
            <person name="Rusch D."/>
            <person name="Podicherti R."/>
            <person name="Tsui H.-C.T."/>
            <person name="Winkler M.E."/>
        </authorList>
    </citation>
    <scope>NUCLEOTIDE SEQUENCE</scope>
</reference>
<sequence>MTIKFGRKYLLLIALCAFLWNQQANVLSQKIAIENSYQQKVSSAVSRMLGQEKFLVIVSIEFSSVGGTLKKSATPQSGTGPSVGYIPGLPTLPSNQGSQPSNNIRNQNRSGNDLDIGRVEVTIGMDETSDLVSIKQEIKSLVEKIIPQTKDCGDCIKIEAMQFQTDKKNAKLDELEKQIETLVAAKRRADFVTDSIRLVDLEAQLTEVRTRRDNLETIENNRELQRTKEDSIRFVQ</sequence>
<name>A0A383AUL8_9ZZZZ</name>